<evidence type="ECO:0000313" key="2">
    <source>
        <dbReference type="EMBL" id="RYR45517.1"/>
    </source>
</evidence>
<dbReference type="AlphaFoldDB" id="A0A445C3K0"/>
<reference evidence="2 3" key="1">
    <citation type="submission" date="2019-01" db="EMBL/GenBank/DDBJ databases">
        <title>Sequencing of cultivated peanut Arachis hypogaea provides insights into genome evolution and oil improvement.</title>
        <authorList>
            <person name="Chen X."/>
        </authorList>
    </citation>
    <scope>NUCLEOTIDE SEQUENCE [LARGE SCALE GENOMIC DNA]</scope>
    <source>
        <strain evidence="3">cv. Fuhuasheng</strain>
        <tissue evidence="2">Leaves</tissue>
    </source>
</reference>
<name>A0A445C3K0_ARAHY</name>
<evidence type="ECO:0000313" key="3">
    <source>
        <dbReference type="Proteomes" id="UP000289738"/>
    </source>
</evidence>
<gene>
    <name evidence="2" type="ORF">Ahy_A07g031352</name>
</gene>
<keyword evidence="1" id="KW-0812">Transmembrane</keyword>
<evidence type="ECO:0000256" key="1">
    <source>
        <dbReference type="SAM" id="Phobius"/>
    </source>
</evidence>
<comment type="caution">
    <text evidence="2">The sequence shown here is derived from an EMBL/GenBank/DDBJ whole genome shotgun (WGS) entry which is preliminary data.</text>
</comment>
<dbReference type="PANTHER" id="PTHR31170">
    <property type="entry name" value="BNAC04G53230D PROTEIN"/>
    <property type="match status" value="1"/>
</dbReference>
<dbReference type="Pfam" id="PF03140">
    <property type="entry name" value="DUF247"/>
    <property type="match status" value="1"/>
</dbReference>
<keyword evidence="3" id="KW-1185">Reference proteome</keyword>
<organism evidence="2 3">
    <name type="scientific">Arachis hypogaea</name>
    <name type="common">Peanut</name>
    <dbReference type="NCBI Taxonomy" id="3818"/>
    <lineage>
        <taxon>Eukaryota</taxon>
        <taxon>Viridiplantae</taxon>
        <taxon>Streptophyta</taxon>
        <taxon>Embryophyta</taxon>
        <taxon>Tracheophyta</taxon>
        <taxon>Spermatophyta</taxon>
        <taxon>Magnoliopsida</taxon>
        <taxon>eudicotyledons</taxon>
        <taxon>Gunneridae</taxon>
        <taxon>Pentapetalae</taxon>
        <taxon>rosids</taxon>
        <taxon>fabids</taxon>
        <taxon>Fabales</taxon>
        <taxon>Fabaceae</taxon>
        <taxon>Papilionoideae</taxon>
        <taxon>50 kb inversion clade</taxon>
        <taxon>dalbergioids sensu lato</taxon>
        <taxon>Dalbergieae</taxon>
        <taxon>Pterocarpus clade</taxon>
        <taxon>Arachis</taxon>
    </lineage>
</organism>
<sequence length="106" mass="12364">MDHQGHILTKKLETRVDQVHEQVNYYTVQADGTCDLLLHMNFNVQYFCMFEKLNDFCNHPWNKKVATLKLDYCNTPWKTVALIAGIFLFILTIIQTVFSILQVVLA</sequence>
<dbReference type="PANTHER" id="PTHR31170:SF23">
    <property type="match status" value="1"/>
</dbReference>
<keyword evidence="1" id="KW-1133">Transmembrane helix</keyword>
<accession>A0A445C3K0</accession>
<keyword evidence="1" id="KW-0472">Membrane</keyword>
<dbReference type="STRING" id="3818.A0A445C3K0"/>
<dbReference type="Proteomes" id="UP000289738">
    <property type="component" value="Chromosome A07"/>
</dbReference>
<dbReference type="InterPro" id="IPR004158">
    <property type="entry name" value="DUF247_pln"/>
</dbReference>
<proteinExistence type="predicted"/>
<feature type="transmembrane region" description="Helical" evidence="1">
    <location>
        <begin position="80"/>
        <end position="105"/>
    </location>
</feature>
<protein>
    <submittedName>
        <fullName evidence="2">Uncharacterized protein</fullName>
    </submittedName>
</protein>
<dbReference type="EMBL" id="SDMP01000007">
    <property type="protein sequence ID" value="RYR45517.1"/>
    <property type="molecule type" value="Genomic_DNA"/>
</dbReference>